<feature type="transmembrane region" description="Helical" evidence="1">
    <location>
        <begin position="212"/>
        <end position="231"/>
    </location>
</feature>
<feature type="transmembrane region" description="Helical" evidence="1">
    <location>
        <begin position="243"/>
        <end position="259"/>
    </location>
</feature>
<dbReference type="RefSeq" id="WP_226933473.1">
    <property type="nucleotide sequence ID" value="NZ_JACDXX010000001.1"/>
</dbReference>
<feature type="transmembrane region" description="Helical" evidence="1">
    <location>
        <begin position="43"/>
        <end position="61"/>
    </location>
</feature>
<dbReference type="InterPro" id="IPR037185">
    <property type="entry name" value="EmrE-like"/>
</dbReference>
<dbReference type="EMBL" id="JACDXX010000001">
    <property type="protein sequence ID" value="MCB5408601.1"/>
    <property type="molecule type" value="Genomic_DNA"/>
</dbReference>
<feature type="transmembrane region" description="Helical" evidence="1">
    <location>
        <begin position="152"/>
        <end position="170"/>
    </location>
</feature>
<reference evidence="3 4" key="1">
    <citation type="submission" date="2020-07" db="EMBL/GenBank/DDBJ databases">
        <title>Pseudogemmobacter sp. nov., isolated from poultry manure in Taiwan.</title>
        <authorList>
            <person name="Lin S.-Y."/>
            <person name="Tang Y.-S."/>
            <person name="Young C.-C."/>
        </authorList>
    </citation>
    <scope>NUCLEOTIDE SEQUENCE [LARGE SCALE GENOMIC DNA]</scope>
    <source>
        <strain evidence="3 4">CC-YST710</strain>
    </source>
</reference>
<dbReference type="PANTHER" id="PTHR22911:SF103">
    <property type="entry name" value="BLR2811 PROTEIN"/>
    <property type="match status" value="1"/>
</dbReference>
<evidence type="ECO:0000313" key="3">
    <source>
        <dbReference type="EMBL" id="MCB5408601.1"/>
    </source>
</evidence>
<keyword evidence="4" id="KW-1185">Reference proteome</keyword>
<sequence>MSTPQNTRFGIFLMIAACAIFSVQDAISRHLGAAVNSYMVTMIRYWVFAAFVIALAARAPGGLKAATRSRHPWLQILRGLLLVGEIWVMIYAYVKLGLIETHAVFIVYPLLVTILSGPVLGEKVGWRRWLAVLTGFIGVMVILQPGSGVFSLWAMFPFLAAAMFALYSLLTRYVSRDDSAEVSFFWTGTVGALAITPFGLANWQSMVPMDMALMAALCGTSILSHWMLIRAYDLAEASEIQPFAYFQLPMVAILGLVLFGEALRINVLIGAVIVVGAGLFTLWRQRIRAQQAKLS</sequence>
<evidence type="ECO:0000313" key="4">
    <source>
        <dbReference type="Proteomes" id="UP001198571"/>
    </source>
</evidence>
<feature type="transmembrane region" description="Helical" evidence="1">
    <location>
        <begin position="182"/>
        <end position="200"/>
    </location>
</feature>
<feature type="transmembrane region" description="Helical" evidence="1">
    <location>
        <begin position="73"/>
        <end position="93"/>
    </location>
</feature>
<dbReference type="PANTHER" id="PTHR22911">
    <property type="entry name" value="ACYL-MALONYL CONDENSING ENZYME-RELATED"/>
    <property type="match status" value="1"/>
</dbReference>
<keyword evidence="1" id="KW-0812">Transmembrane</keyword>
<feature type="transmembrane region" description="Helical" evidence="1">
    <location>
        <begin position="99"/>
        <end position="117"/>
    </location>
</feature>
<dbReference type="Proteomes" id="UP001198571">
    <property type="component" value="Unassembled WGS sequence"/>
</dbReference>
<feature type="transmembrane region" description="Helical" evidence="1">
    <location>
        <begin position="265"/>
        <end position="283"/>
    </location>
</feature>
<name>A0ABS8CGT4_9RHOB</name>
<dbReference type="SUPFAM" id="SSF103481">
    <property type="entry name" value="Multidrug resistance efflux transporter EmrE"/>
    <property type="match status" value="2"/>
</dbReference>
<organism evidence="3 4">
    <name type="scientific">Pseudogemmobacter faecipullorum</name>
    <dbReference type="NCBI Taxonomy" id="2755041"/>
    <lineage>
        <taxon>Bacteria</taxon>
        <taxon>Pseudomonadati</taxon>
        <taxon>Pseudomonadota</taxon>
        <taxon>Alphaproteobacteria</taxon>
        <taxon>Rhodobacterales</taxon>
        <taxon>Paracoccaceae</taxon>
        <taxon>Pseudogemmobacter</taxon>
    </lineage>
</organism>
<feature type="transmembrane region" description="Helical" evidence="1">
    <location>
        <begin position="129"/>
        <end position="146"/>
    </location>
</feature>
<keyword evidence="1" id="KW-1133">Transmembrane helix</keyword>
<protein>
    <submittedName>
        <fullName evidence="3">DMT family transporter</fullName>
    </submittedName>
</protein>
<dbReference type="InterPro" id="IPR000620">
    <property type="entry name" value="EamA_dom"/>
</dbReference>
<proteinExistence type="predicted"/>
<feature type="domain" description="EamA" evidence="2">
    <location>
        <begin position="9"/>
        <end position="143"/>
    </location>
</feature>
<evidence type="ECO:0000256" key="1">
    <source>
        <dbReference type="SAM" id="Phobius"/>
    </source>
</evidence>
<dbReference type="Pfam" id="PF00892">
    <property type="entry name" value="EamA"/>
    <property type="match status" value="1"/>
</dbReference>
<accession>A0ABS8CGT4</accession>
<dbReference type="Gene3D" id="1.10.3730.20">
    <property type="match status" value="1"/>
</dbReference>
<keyword evidence="1" id="KW-0472">Membrane</keyword>
<gene>
    <name evidence="3" type="ORF">H0485_01080</name>
</gene>
<evidence type="ECO:0000259" key="2">
    <source>
        <dbReference type="Pfam" id="PF00892"/>
    </source>
</evidence>
<comment type="caution">
    <text evidence="3">The sequence shown here is derived from an EMBL/GenBank/DDBJ whole genome shotgun (WGS) entry which is preliminary data.</text>
</comment>